<keyword evidence="1" id="KW-0175">Coiled coil</keyword>
<gene>
    <name evidence="2" type="ORF">I5M27_02355</name>
</gene>
<sequence>MEELNAILQIPERCLVNRKLTKAFFKRNFDLTSAERALLDDPALVSGMDIVASITPASCNVSVYKDDLSDFTEVLIISVQTTEVDFERNQLKIAELIQKHIPYPILLCVYHATTFTLSAADKRINQNDSTRRIVDKTYFSETISQQQPTEQQQVFLDSLAFALLDKTNLKTFYESYIQLLVSLKAAELSGVFTIRTQSRTQDDIAALARIEALQKEISGLQNQVRKETQLKEKVKLNMQVKNLESQVQELLTNLI</sequence>
<reference evidence="2 3" key="1">
    <citation type="submission" date="2020-12" db="EMBL/GenBank/DDBJ databases">
        <title>Bacterial novel species Adhaeribacter sp. BT258 isolated from soil.</title>
        <authorList>
            <person name="Jung H.-Y."/>
        </authorList>
    </citation>
    <scope>NUCLEOTIDE SEQUENCE [LARGE SCALE GENOMIC DNA]</scope>
    <source>
        <strain evidence="2 3">BT258</strain>
    </source>
</reference>
<evidence type="ECO:0000313" key="2">
    <source>
        <dbReference type="EMBL" id="MBK0401807.1"/>
    </source>
</evidence>
<dbReference type="Proteomes" id="UP000644147">
    <property type="component" value="Unassembled WGS sequence"/>
</dbReference>
<comment type="caution">
    <text evidence="2">The sequence shown here is derived from an EMBL/GenBank/DDBJ whole genome shotgun (WGS) entry which is preliminary data.</text>
</comment>
<protein>
    <submittedName>
        <fullName evidence="2">DUF4391 domain-containing protein</fullName>
    </submittedName>
</protein>
<proteinExistence type="predicted"/>
<accession>A0ABS1BXJ0</accession>
<dbReference type="InterPro" id="IPR025503">
    <property type="entry name" value="DUF4391"/>
</dbReference>
<dbReference type="EMBL" id="JAEHFX010000001">
    <property type="protein sequence ID" value="MBK0401807.1"/>
    <property type="molecule type" value="Genomic_DNA"/>
</dbReference>
<dbReference type="Pfam" id="PF14335">
    <property type="entry name" value="DUF4391"/>
    <property type="match status" value="1"/>
</dbReference>
<evidence type="ECO:0000256" key="1">
    <source>
        <dbReference type="SAM" id="Coils"/>
    </source>
</evidence>
<organism evidence="2 3">
    <name type="scientific">Adhaeribacter terrigena</name>
    <dbReference type="NCBI Taxonomy" id="2793070"/>
    <lineage>
        <taxon>Bacteria</taxon>
        <taxon>Pseudomonadati</taxon>
        <taxon>Bacteroidota</taxon>
        <taxon>Cytophagia</taxon>
        <taxon>Cytophagales</taxon>
        <taxon>Hymenobacteraceae</taxon>
        <taxon>Adhaeribacter</taxon>
    </lineage>
</organism>
<evidence type="ECO:0000313" key="3">
    <source>
        <dbReference type="Proteomes" id="UP000644147"/>
    </source>
</evidence>
<dbReference type="RefSeq" id="WP_200504417.1">
    <property type="nucleotide sequence ID" value="NZ_JAEHFX010000001.1"/>
</dbReference>
<name>A0ABS1BXJ0_9BACT</name>
<feature type="coiled-coil region" evidence="1">
    <location>
        <begin position="210"/>
        <end position="253"/>
    </location>
</feature>
<keyword evidence="3" id="KW-1185">Reference proteome</keyword>